<dbReference type="GO" id="GO:0046914">
    <property type="term" value="F:transition metal ion binding"/>
    <property type="evidence" value="ECO:0007669"/>
    <property type="project" value="InterPro"/>
</dbReference>
<dbReference type="PIRSF" id="PIRSF001427">
    <property type="entry name" value="NHase_beta"/>
    <property type="match status" value="1"/>
</dbReference>
<dbReference type="Pfam" id="PF21006">
    <property type="entry name" value="NHase_beta_N"/>
    <property type="match status" value="1"/>
</dbReference>
<dbReference type="SUPFAM" id="SSF50090">
    <property type="entry name" value="Electron transport accessory proteins"/>
    <property type="match status" value="1"/>
</dbReference>
<dbReference type="EMBL" id="FWFR01000003">
    <property type="protein sequence ID" value="SLN73009.1"/>
    <property type="molecule type" value="Genomic_DNA"/>
</dbReference>
<dbReference type="InterPro" id="IPR042262">
    <property type="entry name" value="CN_hydtase_beta_C"/>
</dbReference>
<dbReference type="Pfam" id="PF02211">
    <property type="entry name" value="NHase_beta_C"/>
    <property type="match status" value="1"/>
</dbReference>
<keyword evidence="9" id="KW-1185">Reference proteome</keyword>
<evidence type="ECO:0000256" key="4">
    <source>
        <dbReference type="ARBA" id="ARBA00044877"/>
    </source>
</evidence>
<comment type="similarity">
    <text evidence="2 5">Belongs to the nitrile hydratase subunit beta family.</text>
</comment>
<dbReference type="EC" id="4.2.1.84" evidence="5"/>
<proteinExistence type="inferred from homology"/>
<reference evidence="8 9" key="1">
    <citation type="submission" date="2017-03" db="EMBL/GenBank/DDBJ databases">
        <authorList>
            <person name="Afonso C.L."/>
            <person name="Miller P.J."/>
            <person name="Scott M.A."/>
            <person name="Spackman E."/>
            <person name="Goraichik I."/>
            <person name="Dimitrov K.M."/>
            <person name="Suarez D.L."/>
            <person name="Swayne D.E."/>
        </authorList>
    </citation>
    <scope>NUCLEOTIDE SEQUENCE [LARGE SCALE GENOMIC DNA]</scope>
    <source>
        <strain evidence="8 9">CECT 7691</strain>
    </source>
</reference>
<protein>
    <recommendedName>
        <fullName evidence="5">Nitrile hydratase subunit beta</fullName>
        <shortName evidence="5">NHase</shortName>
        <ecNumber evidence="5">4.2.1.84</ecNumber>
    </recommendedName>
</protein>
<dbReference type="InterPro" id="IPR049054">
    <property type="entry name" value="CN_hydtase_beta-like_N"/>
</dbReference>
<dbReference type="RefSeq" id="WP_085884875.1">
    <property type="nucleotide sequence ID" value="NZ_FWFR01000003.1"/>
</dbReference>
<dbReference type="InterPro" id="IPR008990">
    <property type="entry name" value="Elect_transpt_acc-like_dom_sf"/>
</dbReference>
<accession>A0A1Y5TXZ8</accession>
<dbReference type="NCBIfam" id="TIGR03888">
    <property type="entry name" value="nitrile_beta"/>
    <property type="match status" value="1"/>
</dbReference>
<dbReference type="OrthoDB" id="3478924at2"/>
<sequence>MNGLHDMGGMDGFGPVVPERDEPIFHAEWERRAFALVLAMAPHGKWTLDGARFAREKLSPADQLNKTYYERWLEACVDLMLETGLLSRHEIETGKPDPALPRATPALTGEAVLPALMRGSSARVDADIAPRFAVGQRVRARNTHPTGHTRLPRYARGREGVVSIDHGVFILPDTNAVMAGQSPQHVYAVRFSANELWGGRGNARDCVLVDLWDEYLEPVGD</sequence>
<keyword evidence="3 5" id="KW-0456">Lyase</keyword>
<gene>
    <name evidence="8" type="primary">nthB</name>
    <name evidence="8" type="ORF">OCH7691_03541</name>
</gene>
<dbReference type="Proteomes" id="UP000193200">
    <property type="component" value="Unassembled WGS sequence"/>
</dbReference>
<evidence type="ECO:0000256" key="2">
    <source>
        <dbReference type="ARBA" id="ARBA00009098"/>
    </source>
</evidence>
<dbReference type="Gene3D" id="2.30.30.50">
    <property type="match status" value="1"/>
</dbReference>
<evidence type="ECO:0000256" key="5">
    <source>
        <dbReference type="PIRNR" id="PIRNR001427"/>
    </source>
</evidence>
<dbReference type="AlphaFoldDB" id="A0A1Y5TXZ8"/>
<dbReference type="GO" id="GO:0018822">
    <property type="term" value="F:nitrile hydratase activity"/>
    <property type="evidence" value="ECO:0007669"/>
    <property type="project" value="UniProtKB-EC"/>
</dbReference>
<dbReference type="InterPro" id="IPR003168">
    <property type="entry name" value="Nitrile_hydratase_bsu"/>
</dbReference>
<evidence type="ECO:0000259" key="6">
    <source>
        <dbReference type="Pfam" id="PF02211"/>
    </source>
</evidence>
<feature type="domain" description="Nitrile hydratase beta subunit" evidence="6">
    <location>
        <begin position="122"/>
        <end position="218"/>
    </location>
</feature>
<feature type="domain" description="Nitrile hydratase beta subunit-like N-terminal" evidence="7">
    <location>
        <begin position="1"/>
        <end position="98"/>
    </location>
</feature>
<name>A0A1Y5TXZ8_9PROT</name>
<evidence type="ECO:0000259" key="7">
    <source>
        <dbReference type="Pfam" id="PF21006"/>
    </source>
</evidence>
<evidence type="ECO:0000313" key="8">
    <source>
        <dbReference type="EMBL" id="SLN73009.1"/>
    </source>
</evidence>
<dbReference type="InterPro" id="IPR024690">
    <property type="entry name" value="CN_hydtase_beta_dom_C"/>
</dbReference>
<evidence type="ECO:0000256" key="1">
    <source>
        <dbReference type="ARBA" id="ARBA00004042"/>
    </source>
</evidence>
<dbReference type="InParanoid" id="A0A1Y5TXZ8"/>
<comment type="catalytic activity">
    <reaction evidence="4 5">
        <text>an aliphatic primary amide = an aliphatic nitrile + H2O</text>
        <dbReference type="Rhea" id="RHEA:12673"/>
        <dbReference type="ChEBI" id="CHEBI:15377"/>
        <dbReference type="ChEBI" id="CHEBI:65285"/>
        <dbReference type="ChEBI" id="CHEBI:80291"/>
        <dbReference type="EC" id="4.2.1.84"/>
    </reaction>
</comment>
<dbReference type="Gene3D" id="1.10.472.20">
    <property type="entry name" value="Nitrile hydratase, beta subunit"/>
    <property type="match status" value="1"/>
</dbReference>
<comment type="function">
    <text evidence="1 5">NHase catalyzes the hydration of various nitrile compounds to the corresponding amides.</text>
</comment>
<evidence type="ECO:0000313" key="9">
    <source>
        <dbReference type="Proteomes" id="UP000193200"/>
    </source>
</evidence>
<organism evidence="8 9">
    <name type="scientific">Oceanibacterium hippocampi</name>
    <dbReference type="NCBI Taxonomy" id="745714"/>
    <lineage>
        <taxon>Bacteria</taxon>
        <taxon>Pseudomonadati</taxon>
        <taxon>Pseudomonadota</taxon>
        <taxon>Alphaproteobacteria</taxon>
        <taxon>Sneathiellales</taxon>
        <taxon>Sneathiellaceae</taxon>
        <taxon>Oceanibacterium</taxon>
    </lineage>
</organism>
<evidence type="ECO:0000256" key="3">
    <source>
        <dbReference type="ARBA" id="ARBA00023239"/>
    </source>
</evidence>